<organism evidence="3 4">
    <name type="scientific">Streptomyces mirabilis</name>
    <dbReference type="NCBI Taxonomy" id="68239"/>
    <lineage>
        <taxon>Bacteria</taxon>
        <taxon>Bacillati</taxon>
        <taxon>Actinomycetota</taxon>
        <taxon>Actinomycetes</taxon>
        <taxon>Kitasatosporales</taxon>
        <taxon>Streptomycetaceae</taxon>
        <taxon>Streptomyces</taxon>
    </lineage>
</organism>
<evidence type="ECO:0000313" key="4">
    <source>
        <dbReference type="Proteomes" id="UP001257627"/>
    </source>
</evidence>
<dbReference type="SUPFAM" id="SSF51735">
    <property type="entry name" value="NAD(P)-binding Rossmann-fold domains"/>
    <property type="match status" value="1"/>
</dbReference>
<dbReference type="InterPro" id="IPR036291">
    <property type="entry name" value="NAD(P)-bd_dom_sf"/>
</dbReference>
<dbReference type="PRINTS" id="PR00081">
    <property type="entry name" value="GDHRDH"/>
</dbReference>
<evidence type="ECO:0000256" key="1">
    <source>
        <dbReference type="ARBA" id="ARBA00006484"/>
    </source>
</evidence>
<evidence type="ECO:0000256" key="2">
    <source>
        <dbReference type="ARBA" id="ARBA00023002"/>
    </source>
</evidence>
<keyword evidence="4" id="KW-1185">Reference proteome</keyword>
<dbReference type="InterPro" id="IPR002347">
    <property type="entry name" value="SDR_fam"/>
</dbReference>
<comment type="similarity">
    <text evidence="1">Belongs to the short-chain dehydrogenases/reductases (SDR) family.</text>
</comment>
<dbReference type="InterPro" id="IPR051122">
    <property type="entry name" value="SDR_DHRS6-like"/>
</dbReference>
<comment type="caution">
    <text evidence="3">The sequence shown here is derived from an EMBL/GenBank/DDBJ whole genome shotgun (WGS) entry which is preliminary data.</text>
</comment>
<dbReference type="EMBL" id="JARAKF010000001">
    <property type="protein sequence ID" value="MDU8999283.1"/>
    <property type="molecule type" value="Genomic_DNA"/>
</dbReference>
<evidence type="ECO:0000313" key="3">
    <source>
        <dbReference type="EMBL" id="MDU8999283.1"/>
    </source>
</evidence>
<dbReference type="Proteomes" id="UP001257627">
    <property type="component" value="Unassembled WGS sequence"/>
</dbReference>
<dbReference type="Gene3D" id="3.40.50.720">
    <property type="entry name" value="NAD(P)-binding Rossmann-like Domain"/>
    <property type="match status" value="1"/>
</dbReference>
<proteinExistence type="inferred from homology"/>
<dbReference type="RefSeq" id="WP_316735947.1">
    <property type="nucleotide sequence ID" value="NZ_JARAKF010000001.1"/>
</dbReference>
<reference evidence="3 4" key="1">
    <citation type="submission" date="2023-02" db="EMBL/GenBank/DDBJ databases">
        <authorList>
            <person name="Maleckis M."/>
        </authorList>
    </citation>
    <scope>NUCLEOTIDE SEQUENCE [LARGE SCALE GENOMIC DNA]</scope>
    <source>
        <strain evidence="3 4">P8-A2</strain>
    </source>
</reference>
<dbReference type="Pfam" id="PF13561">
    <property type="entry name" value="adh_short_C2"/>
    <property type="match status" value="1"/>
</dbReference>
<gene>
    <name evidence="3" type="ORF">PU648_44425</name>
</gene>
<accession>A0ABU3UZB2</accession>
<dbReference type="PANTHER" id="PTHR43477:SF1">
    <property type="entry name" value="DIHYDROANTICAPSIN 7-DEHYDROGENASE"/>
    <property type="match status" value="1"/>
</dbReference>
<sequence>MSAYADQRVLVVGGTSGVGLATAGEFDHVVVSAGETPMGRVDALPLADAYAAMDSKFWGAYRIARSVRVRPSGSLTLLAGYLSQRPGRASALQSAINADLEALVRGLALEYAPLRVNAVSPGLLRTPLWEGMDVTARERMCEAATQRLPVGRVGEAADVAQAVLFVTGNAYATGTTVYVDGGGTIA</sequence>
<protein>
    <submittedName>
        <fullName evidence="3">SDR family oxidoreductase</fullName>
    </submittedName>
</protein>
<name>A0ABU3UZB2_9ACTN</name>
<dbReference type="PANTHER" id="PTHR43477">
    <property type="entry name" value="DIHYDROANTICAPSIN 7-DEHYDROGENASE"/>
    <property type="match status" value="1"/>
</dbReference>
<keyword evidence="2" id="KW-0560">Oxidoreductase</keyword>